<evidence type="ECO:0000256" key="7">
    <source>
        <dbReference type="ARBA" id="ARBA00022830"/>
    </source>
</evidence>
<dbReference type="Proteomes" id="UP000106723">
    <property type="component" value="Genome"/>
</dbReference>
<dbReference type="SUPFAM" id="SSF47060">
    <property type="entry name" value="S15/NS1 RNA-binding domain"/>
    <property type="match status" value="1"/>
</dbReference>
<keyword evidence="9 18" id="KW-0694">RNA-binding</keyword>
<keyword evidence="11" id="KW-1102">Inhibition of host PKR by virus</keyword>
<keyword evidence="13 18" id="KW-1035">Host cytoplasm</keyword>
<keyword evidence="10 18" id="KW-1190">Host gene expression shutoff by virus</keyword>
<protein>
    <recommendedName>
        <fullName evidence="1 18">Non-structural protein 1</fullName>
        <shortName evidence="18">NS1</shortName>
    </recommendedName>
</protein>
<accession>A0A060NIF4</accession>
<proteinExistence type="inferred from homology"/>
<keyword evidence="2" id="KW-1113">Inhibition of host RLR pathway by virus</keyword>
<keyword evidence="16" id="KW-0899">Viral immunoevasion</keyword>
<name>A0A060NIF4_9INFA</name>
<dbReference type="GO" id="GO:0042025">
    <property type="term" value="C:host cell nucleus"/>
    <property type="evidence" value="ECO:0007669"/>
    <property type="project" value="UniProtKB-SubCell"/>
</dbReference>
<keyword evidence="3 18" id="KW-1192">Host mRNA suppression by virus</keyword>
<keyword evidence="6" id="KW-1090">Inhibition of host innate immune response by virus</keyword>
<evidence type="ECO:0000256" key="8">
    <source>
        <dbReference type="ARBA" id="ARBA00022834"/>
    </source>
</evidence>
<keyword evidence="8 18" id="KW-1103">Inhibition of host pre-mRNA processing by virus</keyword>
<comment type="domain">
    <text evidence="18">The dsRNA-binding region is required for suppression of RNA silencing.</text>
</comment>
<evidence type="ECO:0000256" key="16">
    <source>
        <dbReference type="ARBA" id="ARBA00023280"/>
    </source>
</evidence>
<dbReference type="Gene3D" id="1.10.287.10">
    <property type="entry name" value="S15/NS1, RNA-binding"/>
    <property type="match status" value="1"/>
</dbReference>
<evidence type="ECO:0000256" key="10">
    <source>
        <dbReference type="ARBA" id="ARBA00022995"/>
    </source>
</evidence>
<keyword evidence="12" id="KW-1088">Inhibition of host RIG-I by virus</keyword>
<comment type="subunit">
    <text evidence="18">Homodimer. Interacts with host TRIM25 (via coiled coil); this interaction specifically inhibits TRIM25 multimerization and TRIM25-mediated RIGI CARD ubiquitination. Interacts with human EIF2AK2/PKR, CPSF4, IVNS1ABP and PABPN1.</text>
</comment>
<dbReference type="FunFam" id="3.30.420.330:FF:000001">
    <property type="entry name" value="Non-structural protein 1"/>
    <property type="match status" value="1"/>
</dbReference>
<evidence type="ECO:0000256" key="1">
    <source>
        <dbReference type="ARBA" id="ARBA00016002"/>
    </source>
</evidence>
<organism evidence="20 21">
    <name type="scientific">Influenza A virus</name>
    <name type="common">A/chicken/kumamoto/1-7/2014(H5N8)</name>
    <dbReference type="NCBI Taxonomy" id="1495181"/>
    <lineage>
        <taxon>Viruses</taxon>
        <taxon>Riboviria</taxon>
        <taxon>Orthornavirae</taxon>
        <taxon>Negarnaviricota</taxon>
        <taxon>Polyploviricotina</taxon>
        <taxon>Insthoviricetes</taxon>
        <taxon>Articulavirales</taxon>
        <taxon>Orthomyxoviridae</taxon>
        <taxon>Alphainfluenzavirus</taxon>
        <taxon>Alphainfluenzavirus influenzae</taxon>
        <taxon>Influenza A virus</taxon>
    </lineage>
</organism>
<keyword evidence="7" id="KW-1114">Inhibition of host interferon signaling pathway by virus</keyword>
<dbReference type="GO" id="GO:0039502">
    <property type="term" value="P:symbiont-mediated suppression of host type I interferon-mediated signaling pathway"/>
    <property type="evidence" value="ECO:0007669"/>
    <property type="project" value="UniProtKB-KW"/>
</dbReference>
<reference evidence="20 21" key="1">
    <citation type="submission" date="2014-04" db="EMBL/GenBank/DDBJ databases">
        <title>Genetic characterization of H5N8 subtype highly pathogenic avian influenza isolated from chicken.</title>
        <authorList>
            <person name="Kanehira K."/>
            <person name="Takemae N."/>
            <person name="Uchida Y."/>
            <person name="Tunekuni R."/>
            <person name="Hikono H."/>
            <person name="Saito T."/>
        </authorList>
    </citation>
    <scope>NUCLEOTIDE SEQUENCE [LARGE SCALE GENOMIC DNA]</scope>
    <source>
        <strain evidence="20">A/chicken/kumamoto/1-7/2014</strain>
    </source>
</reference>
<evidence type="ECO:0000256" key="6">
    <source>
        <dbReference type="ARBA" id="ARBA00022632"/>
    </source>
</evidence>
<dbReference type="GO" id="GO:0030430">
    <property type="term" value="C:host cell cytoplasm"/>
    <property type="evidence" value="ECO:0007669"/>
    <property type="project" value="UniProtKB-SubCell"/>
</dbReference>
<evidence type="ECO:0000256" key="15">
    <source>
        <dbReference type="ARBA" id="ARBA00023258"/>
    </source>
</evidence>
<keyword evidence="14 18" id="KW-1262">Eukaryotic host gene expression shutoff by virus</keyword>
<evidence type="ECO:0000256" key="11">
    <source>
        <dbReference type="ARBA" id="ARBA00023041"/>
    </source>
</evidence>
<evidence type="ECO:0000313" key="20">
    <source>
        <dbReference type="EMBL" id="BAO74199.1"/>
    </source>
</evidence>
<evidence type="ECO:0000256" key="17">
    <source>
        <dbReference type="ARBA" id="ARBA00060738"/>
    </source>
</evidence>
<evidence type="ECO:0000256" key="5">
    <source>
        <dbReference type="ARBA" id="ARBA00022581"/>
    </source>
</evidence>
<dbReference type="GO" id="GO:0039657">
    <property type="term" value="P:symbiont-mediated suppression of host gene expression"/>
    <property type="evidence" value="ECO:0007669"/>
    <property type="project" value="UniProtKB-KW"/>
</dbReference>
<evidence type="ECO:0000256" key="18">
    <source>
        <dbReference type="RuleBase" id="RU362113"/>
    </source>
</evidence>
<dbReference type="Gene3D" id="3.30.420.330">
    <property type="entry name" value="Influenza virus non-structural protein, effector domain"/>
    <property type="match status" value="1"/>
</dbReference>
<evidence type="ECO:0000256" key="12">
    <source>
        <dbReference type="ARBA" id="ARBA00023090"/>
    </source>
</evidence>
<dbReference type="Pfam" id="PF00600">
    <property type="entry name" value="Flu_NS1"/>
    <property type="match status" value="1"/>
</dbReference>
<keyword evidence="15 18" id="KW-0922">Interferon antiviral system evasion</keyword>
<evidence type="ECO:0000256" key="3">
    <source>
        <dbReference type="ARBA" id="ARBA00022557"/>
    </source>
</evidence>
<dbReference type="GO" id="GO:0039540">
    <property type="term" value="P:symbiont-mediated suppression of host cytoplasmic pattern recognition receptor signaling pathway via inhibition of RIG-I activity"/>
    <property type="evidence" value="ECO:0007669"/>
    <property type="project" value="UniProtKB-KW"/>
</dbReference>
<evidence type="ECO:0000256" key="13">
    <source>
        <dbReference type="ARBA" id="ARBA00023200"/>
    </source>
</evidence>
<dbReference type="InterPro" id="IPR009068">
    <property type="entry name" value="uS15_NS1_RNA-bd_sf"/>
</dbReference>
<evidence type="ECO:0000256" key="19">
    <source>
        <dbReference type="SAM" id="MobiDB-lite"/>
    </source>
</evidence>
<evidence type="ECO:0000256" key="4">
    <source>
        <dbReference type="ARBA" id="ARBA00022562"/>
    </source>
</evidence>
<dbReference type="GO" id="GO:0030291">
    <property type="term" value="F:protein serine/threonine kinase inhibitor activity"/>
    <property type="evidence" value="ECO:0007669"/>
    <property type="project" value="UniProtKB-KW"/>
</dbReference>
<comment type="similarity">
    <text evidence="17 18">Belongs to the influenza A viruses NS1 family.</text>
</comment>
<feature type="region of interest" description="Disordered" evidence="19">
    <location>
        <begin position="205"/>
        <end position="237"/>
    </location>
</feature>
<gene>
    <name evidence="20" type="primary">NS1</name>
    <name evidence="18" type="synonym">NS</name>
</gene>
<dbReference type="SUPFAM" id="SSF143021">
    <property type="entry name" value="Ns1 effector domain-like"/>
    <property type="match status" value="1"/>
</dbReference>
<dbReference type="GO" id="GO:0039524">
    <property type="term" value="P:symbiont-mediated suppression of host mRNA processing"/>
    <property type="evidence" value="ECO:0007669"/>
    <property type="project" value="UniProtKB-UniRule"/>
</dbReference>
<evidence type="ECO:0000256" key="14">
    <source>
        <dbReference type="ARBA" id="ARBA00023247"/>
    </source>
</evidence>
<keyword evidence="5 18" id="KW-0945">Host-virus interaction</keyword>
<dbReference type="EMBL" id="AB932560">
    <property type="protein sequence ID" value="BAO74199.1"/>
    <property type="molecule type" value="Viral_cRNA"/>
</dbReference>
<evidence type="ECO:0000256" key="9">
    <source>
        <dbReference type="ARBA" id="ARBA00022884"/>
    </source>
</evidence>
<dbReference type="GO" id="GO:0003723">
    <property type="term" value="F:RNA binding"/>
    <property type="evidence" value="ECO:0007669"/>
    <property type="project" value="UniProtKB-KW"/>
</dbReference>
<evidence type="ECO:0000313" key="21">
    <source>
        <dbReference type="Proteomes" id="UP000106723"/>
    </source>
</evidence>
<dbReference type="FunFam" id="1.10.287.10:FF:000001">
    <property type="entry name" value="Non-structural protein 1"/>
    <property type="match status" value="1"/>
</dbReference>
<comment type="subcellular location">
    <subcellularLocation>
        <location evidence="18">Host nucleus</location>
    </subcellularLocation>
    <subcellularLocation>
        <location evidence="18">Host cytoplasm</location>
    </subcellularLocation>
</comment>
<comment type="function">
    <text evidence="18">Inhibits post-transcriptional processing of cellular pre-mRNA, by binding and inhibiting two cellular proteins that are required for the 3'-end processing of cellular pre-mRNAs: the 30 kDa cleavage and polyadenylation specificity factor/CPSF4 and the poly(A)-binding protein 2/PABPN1. In turn, unprocessed 3' end pre-mRNAs accumulate in the host nucleus and are no longer exported to the cytoplasm. Cellular protein synthesis is thereby shut off very early after virus infection. Viral protein synthesis is not affected by the inhibition of the cellular 3' end processing machinery because the poly(A) tails of viral mRNAs are produced by the viral polymerase through a stuttering mechanism. Prevents the establishment of the cellular antiviral state by inhibiting TRIM25-mediated RIGI ubiquitination, which normally triggers the antiviral transduction signal that leads to the activation of type I IFN genes by transcription factors IRF3 and IRF7. Also binds poly(A) and U6 snRNA. Inhibits the integrated stress response (ISR) in the infected cell by blocking dsRNA binding by EIF2AK2/PKR and further phosphorylation of EIF2S1/EIF-2ALPHA. Stress granule formation is thus inhibited, which allows protein synthesis and viral replication.</text>
</comment>
<dbReference type="HAMAP" id="MF_04066">
    <property type="entry name" value="INFV_NS1"/>
    <property type="match status" value="1"/>
</dbReference>
<dbReference type="InterPro" id="IPR000256">
    <property type="entry name" value="NS1A"/>
</dbReference>
<sequence>MDSNTVSSFQVDCFLWHVRKRFADQELGDAPFLDRLRRDQKSLRGRGSTLGLDIETATRAGKQIVERILGEESDEALKMNIASVPTSRYLTDMTLEEMSRDWFMLMPKQKVAGSLCIKMDQAIMDKTIILKANFSVIFDRLETLILLRAFTEEGAIVGEISPLPSLPGHTDEDVKIAIGVLIGGLEWNDNTVRVSETLQRFTWRSSNEDGRPSLPSNQKRKMARTIESEVRGNKMAD</sequence>
<feature type="compositionally biased region" description="Basic and acidic residues" evidence="19">
    <location>
        <begin position="224"/>
        <end position="237"/>
    </location>
</feature>
<dbReference type="InterPro" id="IPR038064">
    <property type="entry name" value="NS1A_effect_dom-like_sf"/>
</dbReference>
<evidence type="ECO:0000256" key="2">
    <source>
        <dbReference type="ARBA" id="ARBA00022482"/>
    </source>
</evidence>
<dbReference type="InterPro" id="IPR004208">
    <property type="entry name" value="NS1"/>
</dbReference>
<keyword evidence="4 18" id="KW-1048">Host nucleus</keyword>
<dbReference type="GO" id="GO:0039580">
    <property type="term" value="P:symbiont-mediated suppression of host PKR/eIFalpha signaling"/>
    <property type="evidence" value="ECO:0007669"/>
    <property type="project" value="UniProtKB-KW"/>
</dbReference>